<dbReference type="PANTHER" id="PTHR33406">
    <property type="entry name" value="MEMBRANE PROTEIN MJ1562-RELATED"/>
    <property type="match status" value="1"/>
</dbReference>
<keyword evidence="4 6" id="KW-1133">Transmembrane helix</keyword>
<dbReference type="Gene3D" id="1.20.1640.10">
    <property type="entry name" value="Multidrug efflux transporter AcrB transmembrane domain"/>
    <property type="match status" value="2"/>
</dbReference>
<dbReference type="AlphaFoldDB" id="A0A2S6FUQ2"/>
<proteinExistence type="predicted"/>
<keyword evidence="5 6" id="KW-0472">Membrane</keyword>
<feature type="transmembrane region" description="Helical" evidence="6">
    <location>
        <begin position="874"/>
        <end position="902"/>
    </location>
</feature>
<evidence type="ECO:0000256" key="1">
    <source>
        <dbReference type="ARBA" id="ARBA00004651"/>
    </source>
</evidence>
<feature type="transmembrane region" description="Helical" evidence="6">
    <location>
        <begin position="806"/>
        <end position="827"/>
    </location>
</feature>
<evidence type="ECO:0000313" key="9">
    <source>
        <dbReference type="Proteomes" id="UP000239863"/>
    </source>
</evidence>
<feature type="transmembrane region" description="Helical" evidence="6">
    <location>
        <begin position="411"/>
        <end position="430"/>
    </location>
</feature>
<dbReference type="GO" id="GO:0005886">
    <property type="term" value="C:plasma membrane"/>
    <property type="evidence" value="ECO:0007669"/>
    <property type="project" value="UniProtKB-SubCell"/>
</dbReference>
<evidence type="ECO:0000256" key="6">
    <source>
        <dbReference type="SAM" id="Phobius"/>
    </source>
</evidence>
<evidence type="ECO:0000256" key="3">
    <source>
        <dbReference type="ARBA" id="ARBA00022692"/>
    </source>
</evidence>
<keyword evidence="2" id="KW-1003">Cell membrane</keyword>
<dbReference type="SUPFAM" id="SSF82866">
    <property type="entry name" value="Multidrug efflux transporter AcrB transmembrane domain"/>
    <property type="match status" value="2"/>
</dbReference>
<dbReference type="Proteomes" id="UP000239863">
    <property type="component" value="Unassembled WGS sequence"/>
</dbReference>
<accession>A0A2S6FUQ2</accession>
<dbReference type="RefSeq" id="WP_104410721.1">
    <property type="nucleotide sequence ID" value="NZ_PTIS01000023.1"/>
</dbReference>
<feature type="transmembrane region" description="Helical" evidence="6">
    <location>
        <begin position="833"/>
        <end position="853"/>
    </location>
</feature>
<keyword evidence="3 6" id="KW-0812">Transmembrane</keyword>
<feature type="transmembrane region" description="Helical" evidence="6">
    <location>
        <begin position="781"/>
        <end position="799"/>
    </location>
</feature>
<evidence type="ECO:0000256" key="4">
    <source>
        <dbReference type="ARBA" id="ARBA00022989"/>
    </source>
</evidence>
<dbReference type="PROSITE" id="PS50156">
    <property type="entry name" value="SSD"/>
    <property type="match status" value="2"/>
</dbReference>
<evidence type="ECO:0000256" key="2">
    <source>
        <dbReference type="ARBA" id="ARBA00022475"/>
    </source>
</evidence>
<feature type="transmembrane region" description="Helical" evidence="6">
    <location>
        <begin position="531"/>
        <end position="551"/>
    </location>
</feature>
<feature type="transmembrane region" description="Helical" evidence="6">
    <location>
        <begin position="437"/>
        <end position="456"/>
    </location>
</feature>
<feature type="transmembrane region" description="Helical" evidence="6">
    <location>
        <begin position="908"/>
        <end position="932"/>
    </location>
</feature>
<feature type="transmembrane region" description="Helical" evidence="6">
    <location>
        <begin position="589"/>
        <end position="611"/>
    </location>
</feature>
<evidence type="ECO:0000313" key="8">
    <source>
        <dbReference type="EMBL" id="PPK44399.1"/>
    </source>
</evidence>
<dbReference type="NCBIfam" id="TIGR00921">
    <property type="entry name" value="2A067"/>
    <property type="match status" value="1"/>
</dbReference>
<feature type="transmembrane region" description="Helical" evidence="6">
    <location>
        <begin position="501"/>
        <end position="519"/>
    </location>
</feature>
<comment type="caution">
    <text evidence="8">The sequence shown here is derived from an EMBL/GenBank/DDBJ whole genome shotgun (WGS) entry which is preliminary data.</text>
</comment>
<organism evidence="8 9">
    <name type="scientific">Clostridium algidicarnis DSM 15099</name>
    <dbReference type="NCBI Taxonomy" id="1121295"/>
    <lineage>
        <taxon>Bacteria</taxon>
        <taxon>Bacillati</taxon>
        <taxon>Bacillota</taxon>
        <taxon>Clostridia</taxon>
        <taxon>Eubacteriales</taxon>
        <taxon>Clostridiaceae</taxon>
        <taxon>Clostridium</taxon>
    </lineage>
</organism>
<dbReference type="EMBL" id="PTIS01000023">
    <property type="protein sequence ID" value="PPK44399.1"/>
    <property type="molecule type" value="Genomic_DNA"/>
</dbReference>
<feature type="domain" description="SSD" evidence="7">
    <location>
        <begin position="805"/>
        <end position="931"/>
    </location>
</feature>
<reference evidence="8 9" key="1">
    <citation type="submission" date="2018-02" db="EMBL/GenBank/DDBJ databases">
        <title>Genomic Encyclopedia of Archaeal and Bacterial Type Strains, Phase II (KMG-II): from individual species to whole genera.</title>
        <authorList>
            <person name="Goeker M."/>
        </authorList>
    </citation>
    <scope>NUCLEOTIDE SEQUENCE [LARGE SCALE GENOMIC DNA]</scope>
    <source>
        <strain evidence="8 9">DSM 15099</strain>
    </source>
</reference>
<feature type="domain" description="SSD" evidence="7">
    <location>
        <begin position="436"/>
        <end position="553"/>
    </location>
</feature>
<dbReference type="STRING" id="37659.GCA_000703125_00366"/>
<evidence type="ECO:0000256" key="5">
    <source>
        <dbReference type="ARBA" id="ARBA00023136"/>
    </source>
</evidence>
<name>A0A2S6FUQ2_9CLOT</name>
<comment type="subcellular location">
    <subcellularLocation>
        <location evidence="1">Cell membrane</location>
        <topology evidence="1">Multi-pass membrane protein</topology>
    </subcellularLocation>
</comment>
<dbReference type="InterPro" id="IPR004869">
    <property type="entry name" value="MMPL_dom"/>
</dbReference>
<protein>
    <submittedName>
        <fullName evidence="8">Hydrophobe/amphiphile efflux-3 (HAE3) family protein</fullName>
    </submittedName>
</protein>
<dbReference type="InterPro" id="IPR000731">
    <property type="entry name" value="SSD"/>
</dbReference>
<feature type="transmembrane region" description="Helical" evidence="6">
    <location>
        <begin position="462"/>
        <end position="480"/>
    </location>
</feature>
<dbReference type="Pfam" id="PF03176">
    <property type="entry name" value="MMPL"/>
    <property type="match status" value="2"/>
</dbReference>
<gene>
    <name evidence="8" type="ORF">BD821_1239</name>
</gene>
<sequence>MNKLFKWIGNLIEKWSVKTLLVTIALFAILIAGVSNVRMATGNDTLVKNDNEVYISNKQMENSFGGDAILVLFTDHAKGNLLSYENLQKMWDVEQRFKYEEDIFSFMSPASIVHQMTQRQSIEIKNQVLTLSDGLDEMSSKMIDLGNELNSKDIKDPKEIEEKLNGLSDSTEAFNKLIAGQDNLTEGAKQIQGGLFTAADGLGIASNQLKELSELTGENVTLKVKLMAISENISASSKGIRTMGEKTTNVQDGTKNTSKALTNVSDKLTKETSSMKEGLTGGISPVELKEMAEGFVVMGEKLGDVSKGLKIFHTKSNMMIADIPGDQSQLDSILYDENNKIRLMFSDVVIDDESSLMVVKLKGNLGDEYKDQVVKDLTTVLENEGFKNLSYVVSGKPVLDSSLRTEMKSNMKVMVVLAVLIMFIVLALVFKVKWRILSLGIILVSVITTLGFMGILSVPITMVSMAVFPILIGLGIDYSIQFHNRYEEEKSVKRTMNQMGKPVAVAVFATVLGFISLYASPVPMIQEFGKMLTIGVIISFLGSIFLLMPILNLRQKINKKYEINTESSKKEIVEKETLLDSILKNSTKIVIRFSIPILIIVIALSFTGFLVDKNVGVETDIETFMPQNMEALRDIHSIRDKVGSTDQMAIYIKDSNILTEENIGWIQEKTKNIEDKYGDIVVGVKSIDTLVNNISSENNLSYENYINIVDTLPKQQVSMFINDDKTESVILLNIKHLSTERLQDFTKQLKDDSSDTTMQIQITGKSVLDVEMVNGLTAGRVKMTIIGLVLVFLSLLLTYKNLIKALIPIIPVALIIGMSSGLMYLIGIKYTPITATLGALVLGMGTEMTVMLLERYMEERKSGKDKLESMITTVTMIGNAIVASGLTTVGGFSVLMASRFIILRDFGLMTVINITLALLSTFIVLPPIIMLLDRFILNKEEMKNV</sequence>
<dbReference type="PANTHER" id="PTHR33406:SF13">
    <property type="entry name" value="MEMBRANE PROTEIN YDFJ"/>
    <property type="match status" value="1"/>
</dbReference>
<dbReference type="InterPro" id="IPR050545">
    <property type="entry name" value="Mycobact_MmpL"/>
</dbReference>
<dbReference type="OrthoDB" id="9782006at2"/>
<evidence type="ECO:0000259" key="7">
    <source>
        <dbReference type="PROSITE" id="PS50156"/>
    </source>
</evidence>